<dbReference type="AlphaFoldDB" id="A0A0N7KMG8"/>
<organism evidence="2 3">
    <name type="scientific">Oryza sativa subsp. japonica</name>
    <name type="common">Rice</name>
    <dbReference type="NCBI Taxonomy" id="39947"/>
    <lineage>
        <taxon>Eukaryota</taxon>
        <taxon>Viridiplantae</taxon>
        <taxon>Streptophyta</taxon>
        <taxon>Embryophyta</taxon>
        <taxon>Tracheophyta</taxon>
        <taxon>Spermatophyta</taxon>
        <taxon>Magnoliopsida</taxon>
        <taxon>Liliopsida</taxon>
        <taxon>Poales</taxon>
        <taxon>Poaceae</taxon>
        <taxon>BOP clade</taxon>
        <taxon>Oryzoideae</taxon>
        <taxon>Oryzeae</taxon>
        <taxon>Oryzinae</taxon>
        <taxon>Oryza</taxon>
        <taxon>Oryza sativa</taxon>
    </lineage>
</organism>
<name>A0A0N7KMG8_ORYSJ</name>
<accession>A0A0N7KMG8</accession>
<evidence type="ECO:0000313" key="3">
    <source>
        <dbReference type="Proteomes" id="UP000000763"/>
    </source>
</evidence>
<dbReference type="Proteomes" id="UP000000763">
    <property type="component" value="Chromosome 6"/>
</dbReference>
<gene>
    <name evidence="2" type="primary">P0523F01.17</name>
</gene>
<dbReference type="EMBL" id="AP003573">
    <property type="protein sequence ID" value="BAD37518.1"/>
    <property type="molecule type" value="Genomic_DNA"/>
</dbReference>
<feature type="region of interest" description="Disordered" evidence="1">
    <location>
        <begin position="23"/>
        <end position="86"/>
    </location>
</feature>
<proteinExistence type="predicted"/>
<evidence type="ECO:0000313" key="2">
    <source>
        <dbReference type="EMBL" id="BAD37518.1"/>
    </source>
</evidence>
<sequence length="86" mass="9289">MGQGHHLTCDKDIYLRVRLLGGDGGEEATANPGRSSSPAGEGDTLRSRSVYDREKERLCGHTTSLVKPKVRGEGPRPKRPSSGLFV</sequence>
<feature type="compositionally biased region" description="Basic and acidic residues" evidence="1">
    <location>
        <begin position="43"/>
        <end position="59"/>
    </location>
</feature>
<protein>
    <submittedName>
        <fullName evidence="2">Uncharacterized protein</fullName>
    </submittedName>
</protein>
<dbReference type="SMR" id="A0A0N7KMG8"/>
<reference evidence="3" key="1">
    <citation type="journal article" date="2005" name="Nature">
        <title>The map-based sequence of the rice genome.</title>
        <authorList>
            <consortium name="International rice genome sequencing project (IRGSP)"/>
            <person name="Matsumoto T."/>
            <person name="Wu J."/>
            <person name="Kanamori H."/>
            <person name="Katayose Y."/>
            <person name="Fujisawa M."/>
            <person name="Namiki N."/>
            <person name="Mizuno H."/>
            <person name="Yamamoto K."/>
            <person name="Antonio B.A."/>
            <person name="Baba T."/>
            <person name="Sakata K."/>
            <person name="Nagamura Y."/>
            <person name="Aoki H."/>
            <person name="Arikawa K."/>
            <person name="Arita K."/>
            <person name="Bito T."/>
            <person name="Chiden Y."/>
            <person name="Fujitsuka N."/>
            <person name="Fukunaka R."/>
            <person name="Hamada M."/>
            <person name="Harada C."/>
            <person name="Hayashi A."/>
            <person name="Hijishita S."/>
            <person name="Honda M."/>
            <person name="Hosokawa S."/>
            <person name="Ichikawa Y."/>
            <person name="Idonuma A."/>
            <person name="Iijima M."/>
            <person name="Ikeda M."/>
            <person name="Ikeno M."/>
            <person name="Ito K."/>
            <person name="Ito S."/>
            <person name="Ito T."/>
            <person name="Ito Y."/>
            <person name="Ito Y."/>
            <person name="Iwabuchi A."/>
            <person name="Kamiya K."/>
            <person name="Karasawa W."/>
            <person name="Kurita K."/>
            <person name="Katagiri S."/>
            <person name="Kikuta A."/>
            <person name="Kobayashi H."/>
            <person name="Kobayashi N."/>
            <person name="Machita K."/>
            <person name="Maehara T."/>
            <person name="Masukawa M."/>
            <person name="Mizubayashi T."/>
            <person name="Mukai Y."/>
            <person name="Nagasaki H."/>
            <person name="Nagata Y."/>
            <person name="Naito S."/>
            <person name="Nakashima M."/>
            <person name="Nakama Y."/>
            <person name="Nakamichi Y."/>
            <person name="Nakamura M."/>
            <person name="Meguro A."/>
            <person name="Negishi M."/>
            <person name="Ohta I."/>
            <person name="Ohta T."/>
            <person name="Okamoto M."/>
            <person name="Ono N."/>
            <person name="Saji S."/>
            <person name="Sakaguchi M."/>
            <person name="Sakai K."/>
            <person name="Shibata M."/>
            <person name="Shimokawa T."/>
            <person name="Song J."/>
            <person name="Takazaki Y."/>
            <person name="Terasawa K."/>
            <person name="Tsugane M."/>
            <person name="Tsuji K."/>
            <person name="Ueda S."/>
            <person name="Waki K."/>
            <person name="Yamagata H."/>
            <person name="Yamamoto M."/>
            <person name="Yamamoto S."/>
            <person name="Yamane H."/>
            <person name="Yoshiki S."/>
            <person name="Yoshihara R."/>
            <person name="Yukawa K."/>
            <person name="Zhong H."/>
            <person name="Yano M."/>
            <person name="Yuan Q."/>
            <person name="Ouyang S."/>
            <person name="Liu J."/>
            <person name="Jones K.M."/>
            <person name="Gansberger K."/>
            <person name="Moffat K."/>
            <person name="Hill J."/>
            <person name="Bera J."/>
            <person name="Fadrosh D."/>
            <person name="Jin S."/>
            <person name="Johri S."/>
            <person name="Kim M."/>
            <person name="Overton L."/>
            <person name="Reardon M."/>
            <person name="Tsitrin T."/>
            <person name="Vuong H."/>
            <person name="Weaver B."/>
            <person name="Ciecko A."/>
            <person name="Tallon L."/>
            <person name="Jackson J."/>
            <person name="Pai G."/>
            <person name="Aken S.V."/>
            <person name="Utterback T."/>
            <person name="Reidmuller S."/>
            <person name="Feldblyum T."/>
            <person name="Hsiao J."/>
            <person name="Zismann V."/>
            <person name="Iobst S."/>
            <person name="de Vazeille A.R."/>
            <person name="Buell C.R."/>
            <person name="Ying K."/>
            <person name="Li Y."/>
            <person name="Lu T."/>
            <person name="Huang Y."/>
            <person name="Zhao Q."/>
            <person name="Feng Q."/>
            <person name="Zhang L."/>
            <person name="Zhu J."/>
            <person name="Weng Q."/>
            <person name="Mu J."/>
            <person name="Lu Y."/>
            <person name="Fan D."/>
            <person name="Liu Y."/>
            <person name="Guan J."/>
            <person name="Zhang Y."/>
            <person name="Yu S."/>
            <person name="Liu X."/>
            <person name="Zhang Y."/>
            <person name="Hong G."/>
            <person name="Han B."/>
            <person name="Choisne N."/>
            <person name="Demange N."/>
            <person name="Orjeda G."/>
            <person name="Samain S."/>
            <person name="Cattolico L."/>
            <person name="Pelletier E."/>
            <person name="Couloux A."/>
            <person name="Segurens B."/>
            <person name="Wincker P."/>
            <person name="D'Hont A."/>
            <person name="Scarpelli C."/>
            <person name="Weissenbach J."/>
            <person name="Salanoubat M."/>
            <person name="Quetier F."/>
            <person name="Yu Y."/>
            <person name="Kim H.R."/>
            <person name="Rambo T."/>
            <person name="Currie J."/>
            <person name="Collura K."/>
            <person name="Luo M."/>
            <person name="Yang T."/>
            <person name="Ammiraju J.S.S."/>
            <person name="Engler F."/>
            <person name="Soderlund C."/>
            <person name="Wing R.A."/>
            <person name="Palmer L.E."/>
            <person name="de la Bastide M."/>
            <person name="Spiegel L."/>
            <person name="Nascimento L."/>
            <person name="Zutavern T."/>
            <person name="O'Shaughnessy A."/>
            <person name="Dike S."/>
            <person name="Dedhia N."/>
            <person name="Preston R."/>
            <person name="Balija V."/>
            <person name="McCombie W.R."/>
            <person name="Chow T."/>
            <person name="Chen H."/>
            <person name="Chung M."/>
            <person name="Chen C."/>
            <person name="Shaw J."/>
            <person name="Wu H."/>
            <person name="Hsiao K."/>
            <person name="Chao Y."/>
            <person name="Chu M."/>
            <person name="Cheng C."/>
            <person name="Hour A."/>
            <person name="Lee P."/>
            <person name="Lin S."/>
            <person name="Lin Y."/>
            <person name="Liou J."/>
            <person name="Liu S."/>
            <person name="Hsing Y."/>
            <person name="Raghuvanshi S."/>
            <person name="Mohanty A."/>
            <person name="Bharti A.K."/>
            <person name="Gaur A."/>
            <person name="Gupta V."/>
            <person name="Kumar D."/>
            <person name="Ravi V."/>
            <person name="Vij S."/>
            <person name="Kapur A."/>
            <person name="Khurana P."/>
            <person name="Khurana P."/>
            <person name="Khurana J.P."/>
            <person name="Tyagi A.K."/>
            <person name="Gaikwad K."/>
            <person name="Singh A."/>
            <person name="Dalal V."/>
            <person name="Srivastava S."/>
            <person name="Dixit A."/>
            <person name="Pal A.K."/>
            <person name="Ghazi I.A."/>
            <person name="Yadav M."/>
            <person name="Pandit A."/>
            <person name="Bhargava A."/>
            <person name="Sureshbabu K."/>
            <person name="Batra K."/>
            <person name="Sharma T.R."/>
            <person name="Mohapatra T."/>
            <person name="Singh N.K."/>
            <person name="Messing J."/>
            <person name="Nelson A.B."/>
            <person name="Fuks G."/>
            <person name="Kavchok S."/>
            <person name="Keizer G."/>
            <person name="Linton E."/>
            <person name="Llaca V."/>
            <person name="Song R."/>
            <person name="Tanyolac B."/>
            <person name="Young S."/>
            <person name="Ho-Il K."/>
            <person name="Hahn J.H."/>
            <person name="Sangsakoo G."/>
            <person name="Vanavichit A."/>
            <person name="de Mattos Luiz.A.T."/>
            <person name="Zimmer P.D."/>
            <person name="Malone G."/>
            <person name="Dellagostin O."/>
            <person name="de Oliveira A.C."/>
            <person name="Bevan M."/>
            <person name="Bancroft I."/>
            <person name="Minx P."/>
            <person name="Cordum H."/>
            <person name="Wilson R."/>
            <person name="Cheng Z."/>
            <person name="Jin W."/>
            <person name="Jiang J."/>
            <person name="Leong S.A."/>
            <person name="Iwama H."/>
            <person name="Gojobori T."/>
            <person name="Itoh T."/>
            <person name="Niimura Y."/>
            <person name="Fujii Y."/>
            <person name="Habara T."/>
            <person name="Sakai H."/>
            <person name="Sato Y."/>
            <person name="Wilson G."/>
            <person name="Kumar K."/>
            <person name="McCouch S."/>
            <person name="Juretic N."/>
            <person name="Hoen D."/>
            <person name="Wright S."/>
            <person name="Bruskiewich R."/>
            <person name="Bureau T."/>
            <person name="Miyao A."/>
            <person name="Hirochika H."/>
            <person name="Nishikawa T."/>
            <person name="Kadowaki K."/>
            <person name="Sugiura M."/>
            <person name="Burr B."/>
            <person name="Sasaki T."/>
        </authorList>
    </citation>
    <scope>NUCLEOTIDE SEQUENCE [LARGE SCALE GENOMIC DNA]</scope>
    <source>
        <strain evidence="3">cv. Nipponbare</strain>
    </source>
</reference>
<reference evidence="3" key="2">
    <citation type="journal article" date="2008" name="Nucleic Acids Res.">
        <title>The rice annotation project database (RAP-DB): 2008 update.</title>
        <authorList>
            <consortium name="The rice annotation project (RAP)"/>
        </authorList>
    </citation>
    <scope>GENOME REANNOTATION</scope>
    <source>
        <strain evidence="3">cv. Nipponbare</strain>
    </source>
</reference>
<evidence type="ECO:0000256" key="1">
    <source>
        <dbReference type="SAM" id="MobiDB-lite"/>
    </source>
</evidence>